<dbReference type="EMBL" id="BRXW01000051">
    <property type="protein sequence ID" value="GMI02937.1"/>
    <property type="molecule type" value="Genomic_DNA"/>
</dbReference>
<keyword evidence="5" id="KW-1185">Reference proteome</keyword>
<gene>
    <name evidence="4" type="ORF">TrLO_g8755</name>
</gene>
<comment type="caution">
    <text evidence="4">The sequence shown here is derived from an EMBL/GenBank/DDBJ whole genome shotgun (WGS) entry which is preliminary data.</text>
</comment>
<reference evidence="5" key="1">
    <citation type="journal article" date="2023" name="Commun. Biol.">
        <title>Genome analysis of Parmales, the sister group of diatoms, reveals the evolutionary specialization of diatoms from phago-mixotrophs to photoautotrophs.</title>
        <authorList>
            <person name="Ban H."/>
            <person name="Sato S."/>
            <person name="Yoshikawa S."/>
            <person name="Yamada K."/>
            <person name="Nakamura Y."/>
            <person name="Ichinomiya M."/>
            <person name="Sato N."/>
            <person name="Blanc-Mathieu R."/>
            <person name="Endo H."/>
            <person name="Kuwata A."/>
            <person name="Ogata H."/>
        </authorList>
    </citation>
    <scope>NUCLEOTIDE SEQUENCE [LARGE SCALE GENOMIC DNA]</scope>
    <source>
        <strain evidence="5">NIES 3700</strain>
    </source>
</reference>
<feature type="repeat" description="TPR" evidence="1">
    <location>
        <begin position="1035"/>
        <end position="1068"/>
    </location>
</feature>
<evidence type="ECO:0000256" key="1">
    <source>
        <dbReference type="PROSITE-ProRule" id="PRU00339"/>
    </source>
</evidence>
<feature type="region of interest" description="Disordered" evidence="3">
    <location>
        <begin position="609"/>
        <end position="644"/>
    </location>
</feature>
<protein>
    <submittedName>
        <fullName evidence="4">Uncharacterized protein</fullName>
    </submittedName>
</protein>
<evidence type="ECO:0000256" key="2">
    <source>
        <dbReference type="SAM" id="Coils"/>
    </source>
</evidence>
<dbReference type="SUPFAM" id="SSF48452">
    <property type="entry name" value="TPR-like"/>
    <property type="match status" value="1"/>
</dbReference>
<proteinExistence type="predicted"/>
<dbReference type="PROSITE" id="PS50293">
    <property type="entry name" value="TPR_REGION"/>
    <property type="match status" value="1"/>
</dbReference>
<dbReference type="SMART" id="SM00028">
    <property type="entry name" value="TPR"/>
    <property type="match status" value="3"/>
</dbReference>
<accession>A0A9W7C6T7</accession>
<feature type="region of interest" description="Disordered" evidence="3">
    <location>
        <begin position="512"/>
        <end position="548"/>
    </location>
</feature>
<evidence type="ECO:0000313" key="5">
    <source>
        <dbReference type="Proteomes" id="UP001165122"/>
    </source>
</evidence>
<feature type="compositionally biased region" description="Basic residues" evidence="3">
    <location>
        <begin position="514"/>
        <end position="527"/>
    </location>
</feature>
<evidence type="ECO:0000313" key="4">
    <source>
        <dbReference type="EMBL" id="GMI02937.1"/>
    </source>
</evidence>
<feature type="coiled-coil region" evidence="2">
    <location>
        <begin position="674"/>
        <end position="701"/>
    </location>
</feature>
<keyword evidence="2" id="KW-0175">Coiled coil</keyword>
<dbReference type="Proteomes" id="UP001165122">
    <property type="component" value="Unassembled WGS sequence"/>
</dbReference>
<dbReference type="InterPro" id="IPR011990">
    <property type="entry name" value="TPR-like_helical_dom_sf"/>
</dbReference>
<sequence>MDGLDPRSPIDMEEFVSYSRELQVVDATLGNSYAIYGNRIESRLNPDHKTMAKNCFSGLGLRGCKIRESFKEEAGHGWLMEESAGLQFLGNEESAGLEEYCLSCCSMTRATAQIDEVWDLTCDAGTTHQFTKISEQYYCMEFRFLRNEYLGDKTILYCRIEREGEIWDPPSWLDAAKTIPNPDYDKTTFYGDKCIEPELNRDDKSAFRGYTMELTVEEKNDGFTYWRMVHDCKITIDEELHIPMRNEDLWNPGGANLVYERIIMKSPDEFGPYSMPLQFIIMSTLFCFCCCCQGLKYGRDDPCRVCSRRLIFRRKKCFWCNFYKAVPAKDRIYKEWQKEDKARRDVEEPLTTEKMFAKFEHFLDGIRQQVKGTTRDEDQYEMERSDMDVGYRRRHPSKRAIVPSDLFERDTGITVVPKTLFDKFGKQGVYPSYSIGSPARDAYNNKTRFDMSYIPMARDAKIAGEIETPFKEGNHLAIGLTMDVTQPPSPESVDSVDENYLEDVDRYGIEEAARKKRKRDKKKRKKEQRGGAMLAIKSGTSSEPEGPKRLMFADEGVDGGGVRQIKFGVSVDDEGGGRSKFRPSATAKPVKSALKTGGLKKSLKYNTSMDVDGGSKQETNRGVGFAPPAEDTKIEDAEDDDDDDLDFDFEAMADAAAGKAAAKLGYVQTPEDRTREETEEEARLEAKIRAQQQRKAGERKKAGLKIEFSADKLLEHTKKERDAKKNAAGGAFARKAKSRWSQVANQINEDSKESYLMKLKAEPKNFLALQRLGVIVKKEADGEIARNPIYAFQLFRCAALTLEKSIEIRGVKEIENDQDFPWRDLAEAHLRTWLLQGIRGDRHHLDSSCLAWGHASRQLVNASDPRCLVHYASSQQFVGNYKTAAQILGEIIVNFPNYQKLNSVCFQACIILKSLHHYKQAAAYLEKVLSLGPPAPYTVVDIMFIMGRIYEEWSKEEDGHYEQTSHKAYMKVMMALKTEEILPSLTGFDDWLGDAVTWCSLAEKCEAGGHYVLAADFFNESIRRYEDEEHHTPLAQLWFELSKCFARSGKMKQAKQALERALQIEPENKKMVGVWTEWEDPKHLFETQLRLPPKKFAAKISELMPQA</sequence>
<organism evidence="4 5">
    <name type="scientific">Triparma laevis f. longispina</name>
    <dbReference type="NCBI Taxonomy" id="1714387"/>
    <lineage>
        <taxon>Eukaryota</taxon>
        <taxon>Sar</taxon>
        <taxon>Stramenopiles</taxon>
        <taxon>Ochrophyta</taxon>
        <taxon>Bolidophyceae</taxon>
        <taxon>Parmales</taxon>
        <taxon>Triparmaceae</taxon>
        <taxon>Triparma</taxon>
    </lineage>
</organism>
<dbReference type="PROSITE" id="PS50005">
    <property type="entry name" value="TPR"/>
    <property type="match status" value="1"/>
</dbReference>
<name>A0A9W7C6T7_9STRA</name>
<feature type="region of interest" description="Disordered" evidence="3">
    <location>
        <begin position="574"/>
        <end position="593"/>
    </location>
</feature>
<dbReference type="InterPro" id="IPR019734">
    <property type="entry name" value="TPR_rpt"/>
</dbReference>
<dbReference type="Gene3D" id="1.25.40.10">
    <property type="entry name" value="Tetratricopeptide repeat domain"/>
    <property type="match status" value="2"/>
</dbReference>
<dbReference type="Pfam" id="PF13181">
    <property type="entry name" value="TPR_8"/>
    <property type="match status" value="1"/>
</dbReference>
<dbReference type="AlphaFoldDB" id="A0A9W7C6T7"/>
<keyword evidence="1" id="KW-0802">TPR repeat</keyword>
<evidence type="ECO:0000256" key="3">
    <source>
        <dbReference type="SAM" id="MobiDB-lite"/>
    </source>
</evidence>
<dbReference type="OrthoDB" id="426293at2759"/>